<organism evidence="2 3">
    <name type="scientific">Gonapodya prolifera (strain JEL478)</name>
    <name type="common">Monoblepharis prolifera</name>
    <dbReference type="NCBI Taxonomy" id="1344416"/>
    <lineage>
        <taxon>Eukaryota</taxon>
        <taxon>Fungi</taxon>
        <taxon>Fungi incertae sedis</taxon>
        <taxon>Chytridiomycota</taxon>
        <taxon>Chytridiomycota incertae sedis</taxon>
        <taxon>Monoblepharidomycetes</taxon>
        <taxon>Monoblepharidales</taxon>
        <taxon>Gonapodyaceae</taxon>
        <taxon>Gonapodya</taxon>
    </lineage>
</organism>
<dbReference type="InterPro" id="IPR017853">
    <property type="entry name" value="GH"/>
</dbReference>
<dbReference type="PANTHER" id="PTHR31451:SF39">
    <property type="entry name" value="MANNAN ENDO-1,4-BETA-MANNOSIDASE 1"/>
    <property type="match status" value="1"/>
</dbReference>
<proteinExistence type="predicted"/>
<feature type="compositionally biased region" description="Polar residues" evidence="1">
    <location>
        <begin position="1"/>
        <end position="11"/>
    </location>
</feature>
<protein>
    <submittedName>
        <fullName evidence="2">Glycoside hydrolase family 5 protein</fullName>
    </submittedName>
</protein>
<evidence type="ECO:0000313" key="2">
    <source>
        <dbReference type="EMBL" id="KXS19082.1"/>
    </source>
</evidence>
<accession>A0A139AQU0</accession>
<name>A0A139AQU0_GONPJ</name>
<dbReference type="OrthoDB" id="428177at2759"/>
<dbReference type="AlphaFoldDB" id="A0A139AQU0"/>
<dbReference type="GO" id="GO:0016985">
    <property type="term" value="F:mannan endo-1,4-beta-mannosidase activity"/>
    <property type="evidence" value="ECO:0007669"/>
    <property type="project" value="UniProtKB-EC"/>
</dbReference>
<dbReference type="EMBL" id="KQ965739">
    <property type="protein sequence ID" value="KXS19082.1"/>
    <property type="molecule type" value="Genomic_DNA"/>
</dbReference>
<feature type="compositionally biased region" description="Pro residues" evidence="1">
    <location>
        <begin position="27"/>
        <end position="43"/>
    </location>
</feature>
<evidence type="ECO:0000256" key="1">
    <source>
        <dbReference type="SAM" id="MobiDB-lite"/>
    </source>
</evidence>
<feature type="region of interest" description="Disordered" evidence="1">
    <location>
        <begin position="1"/>
        <end position="46"/>
    </location>
</feature>
<dbReference type="GO" id="GO:0005576">
    <property type="term" value="C:extracellular region"/>
    <property type="evidence" value="ECO:0007669"/>
    <property type="project" value="UniProtKB-SubCell"/>
</dbReference>
<dbReference type="Proteomes" id="UP000070544">
    <property type="component" value="Unassembled WGS sequence"/>
</dbReference>
<keyword evidence="3" id="KW-1185">Reference proteome</keyword>
<dbReference type="OMA" id="RYQLGCW"/>
<dbReference type="InterPro" id="IPR045053">
    <property type="entry name" value="MAN-like"/>
</dbReference>
<evidence type="ECO:0000313" key="3">
    <source>
        <dbReference type="Proteomes" id="UP000070544"/>
    </source>
</evidence>
<sequence>MAAADASTSKFTCRPNADGCSSNQVGTPPPAAPPPGSSPPAVPPRSGSPIWSGANSYFLWALSSADQDEILSSFIAAGVKVVRIFITGIAAGAKGSSAVEVNQLESTTVGVYDDKVLQLVDDLMVKTFNSGIKLNIVFHDRYMIDCTWGCDAYAYQWGAYTTYQNGATHDVSAWYQNANFASEYENRMLHIVNHVNPTLGRAWKDLPEAIFGFGIQNEGQAHSPIGDPNWVCNRATFIKANLAPGINVLTGGGADVPDSILSQHISCPAIDVISVHSYDSGAWSRSDYLQLFQQIVAGGKRAIVEEFGASGSGKASSLAAQISQITNSWGVPSFAWQVMKPSNPNDYEFFTDQGDVWSAFTSAIADASGKPGTFSWPEII</sequence>
<keyword evidence="2" id="KW-0378">Hydrolase</keyword>
<gene>
    <name evidence="2" type="ORF">M427DRAFT_29078</name>
</gene>
<dbReference type="PANTHER" id="PTHR31451">
    <property type="match status" value="1"/>
</dbReference>
<reference evidence="2 3" key="1">
    <citation type="journal article" date="2015" name="Genome Biol. Evol.">
        <title>Phylogenomic analyses indicate that early fungi evolved digesting cell walls of algal ancestors of land plants.</title>
        <authorList>
            <person name="Chang Y."/>
            <person name="Wang S."/>
            <person name="Sekimoto S."/>
            <person name="Aerts A.L."/>
            <person name="Choi C."/>
            <person name="Clum A."/>
            <person name="LaButti K.M."/>
            <person name="Lindquist E.A."/>
            <person name="Yee Ngan C."/>
            <person name="Ohm R.A."/>
            <person name="Salamov A.A."/>
            <person name="Grigoriev I.V."/>
            <person name="Spatafora J.W."/>
            <person name="Berbee M.L."/>
        </authorList>
    </citation>
    <scope>NUCLEOTIDE SEQUENCE [LARGE SCALE GENOMIC DNA]</scope>
    <source>
        <strain evidence="2 3">JEL478</strain>
    </source>
</reference>
<dbReference type="SUPFAM" id="SSF51445">
    <property type="entry name" value="(Trans)glycosidases"/>
    <property type="match status" value="1"/>
</dbReference>
<dbReference type="Gene3D" id="3.20.20.80">
    <property type="entry name" value="Glycosidases"/>
    <property type="match status" value="1"/>
</dbReference>